<keyword evidence="2" id="KW-1185">Reference proteome</keyword>
<sequence>MMSAGPLPNPQKPPILLNLPWDVKEKIYDYYLAVDHNDFDETFQPMRKYFNQSESRQALPSLMLSCKSAYDDLRRRVHTTAIMRVRTHGHKDRRIGFAVHGTLRFERLRTLYLVVAMDYPNWNGWLTVFSEITQRSSNLTRLLIDWQPRPRHVAQVGWEAKVTEKKEREFLGILSRLKKLEVITFYGDVAKSWTERVKKVTPAVLISYNSRWWREPGQT</sequence>
<comment type="caution">
    <text evidence="1">The sequence shown here is derived from an EMBL/GenBank/DDBJ whole genome shotgun (WGS) entry which is preliminary data.</text>
</comment>
<gene>
    <name evidence="1" type="ORF">CTRU02_211310</name>
</gene>
<dbReference type="EMBL" id="VUJX02000007">
    <property type="protein sequence ID" value="KAL0934511.1"/>
    <property type="molecule type" value="Genomic_DNA"/>
</dbReference>
<proteinExistence type="predicted"/>
<accession>A0ACC3YRK2</accession>
<protein>
    <submittedName>
        <fullName evidence="1">Uncharacterized protein</fullName>
    </submittedName>
</protein>
<evidence type="ECO:0000313" key="2">
    <source>
        <dbReference type="Proteomes" id="UP000805649"/>
    </source>
</evidence>
<reference evidence="1 2" key="1">
    <citation type="journal article" date="2020" name="Phytopathology">
        <title>Genome Sequence Resources of Colletotrichum truncatum, C. plurivorum, C. musicola, and C. sojae: Four Species Pathogenic to Soybean (Glycine max).</title>
        <authorList>
            <person name="Rogerio F."/>
            <person name="Boufleur T.R."/>
            <person name="Ciampi-Guillardi M."/>
            <person name="Sukno S.A."/>
            <person name="Thon M.R."/>
            <person name="Massola Junior N.S."/>
            <person name="Baroncelli R."/>
        </authorList>
    </citation>
    <scope>NUCLEOTIDE SEQUENCE [LARGE SCALE GENOMIC DNA]</scope>
    <source>
        <strain evidence="1 2">CMES1059</strain>
    </source>
</reference>
<name>A0ACC3YRK2_COLTU</name>
<evidence type="ECO:0000313" key="1">
    <source>
        <dbReference type="EMBL" id="KAL0934511.1"/>
    </source>
</evidence>
<dbReference type="Proteomes" id="UP000805649">
    <property type="component" value="Unassembled WGS sequence"/>
</dbReference>
<organism evidence="1 2">
    <name type="scientific">Colletotrichum truncatum</name>
    <name type="common">Anthracnose fungus</name>
    <name type="synonym">Colletotrichum capsici</name>
    <dbReference type="NCBI Taxonomy" id="5467"/>
    <lineage>
        <taxon>Eukaryota</taxon>
        <taxon>Fungi</taxon>
        <taxon>Dikarya</taxon>
        <taxon>Ascomycota</taxon>
        <taxon>Pezizomycotina</taxon>
        <taxon>Sordariomycetes</taxon>
        <taxon>Hypocreomycetidae</taxon>
        <taxon>Glomerellales</taxon>
        <taxon>Glomerellaceae</taxon>
        <taxon>Colletotrichum</taxon>
        <taxon>Colletotrichum truncatum species complex</taxon>
    </lineage>
</organism>